<dbReference type="KEGG" id="sinu:IMZ28_05070"/>
<evidence type="ECO:0000256" key="3">
    <source>
        <dbReference type="ARBA" id="ARBA00022475"/>
    </source>
</evidence>
<name>A0A7M1S7Z5_9BACT</name>
<dbReference type="RefSeq" id="WP_197549656.1">
    <property type="nucleotide sequence ID" value="NZ_CP063164.1"/>
</dbReference>
<protein>
    <submittedName>
        <fullName evidence="8">DoxX family protein</fullName>
    </submittedName>
</protein>
<dbReference type="EMBL" id="CP063164">
    <property type="protein sequence ID" value="QOR62839.1"/>
    <property type="molecule type" value="Genomic_DNA"/>
</dbReference>
<evidence type="ECO:0000256" key="2">
    <source>
        <dbReference type="ARBA" id="ARBA00006679"/>
    </source>
</evidence>
<proteinExistence type="inferred from homology"/>
<keyword evidence="5 7" id="KW-1133">Transmembrane helix</keyword>
<dbReference type="Proteomes" id="UP000595074">
    <property type="component" value="Chromosome"/>
</dbReference>
<sequence length="146" mass="16627">MRDFLAEYSVLVSYPKHLVLFFARIAVAYGFTYPALLKMQDMQGTVKWFESIGIPFASLMGMMVSYIEMLGIICLTLGLFTRYISILLSFVMMGAIFFVHWKHGFPAADNGIEIPLYYFIFLMLFASFGPGKYSLDRFVFGEGKGD</sequence>
<keyword evidence="6 7" id="KW-0472">Membrane</keyword>
<accession>A0A7M1S7Z5</accession>
<comment type="similarity">
    <text evidence="2">Belongs to the DoxX family.</text>
</comment>
<evidence type="ECO:0000256" key="5">
    <source>
        <dbReference type="ARBA" id="ARBA00022989"/>
    </source>
</evidence>
<gene>
    <name evidence="8" type="ORF">IMZ28_05070</name>
</gene>
<organism evidence="8 9">
    <name type="scientific">Sulfurovum indicum</name>
    <dbReference type="NCBI Taxonomy" id="2779528"/>
    <lineage>
        <taxon>Bacteria</taxon>
        <taxon>Pseudomonadati</taxon>
        <taxon>Campylobacterota</taxon>
        <taxon>Epsilonproteobacteria</taxon>
        <taxon>Campylobacterales</taxon>
        <taxon>Sulfurovaceae</taxon>
        <taxon>Sulfurovum</taxon>
    </lineage>
</organism>
<comment type="subcellular location">
    <subcellularLocation>
        <location evidence="1">Cell membrane</location>
        <topology evidence="1">Multi-pass membrane protein</topology>
    </subcellularLocation>
</comment>
<feature type="transmembrane region" description="Helical" evidence="7">
    <location>
        <begin position="18"/>
        <end position="36"/>
    </location>
</feature>
<evidence type="ECO:0000256" key="1">
    <source>
        <dbReference type="ARBA" id="ARBA00004651"/>
    </source>
</evidence>
<feature type="transmembrane region" description="Helical" evidence="7">
    <location>
        <begin position="48"/>
        <end position="67"/>
    </location>
</feature>
<dbReference type="AlphaFoldDB" id="A0A7M1S7Z5"/>
<dbReference type="PANTHER" id="PTHR33452:SF1">
    <property type="entry name" value="INNER MEMBRANE PROTEIN YPHA-RELATED"/>
    <property type="match status" value="1"/>
</dbReference>
<dbReference type="PANTHER" id="PTHR33452">
    <property type="entry name" value="OXIDOREDUCTASE CATD-RELATED"/>
    <property type="match status" value="1"/>
</dbReference>
<dbReference type="GO" id="GO:0005886">
    <property type="term" value="C:plasma membrane"/>
    <property type="evidence" value="ECO:0007669"/>
    <property type="project" value="UniProtKB-SubCell"/>
</dbReference>
<keyword evidence="4 7" id="KW-0812">Transmembrane</keyword>
<evidence type="ECO:0000313" key="8">
    <source>
        <dbReference type="EMBL" id="QOR62839.1"/>
    </source>
</evidence>
<feature type="transmembrane region" description="Helical" evidence="7">
    <location>
        <begin position="79"/>
        <end position="99"/>
    </location>
</feature>
<reference evidence="8 9" key="1">
    <citation type="submission" date="2020-10" db="EMBL/GenBank/DDBJ databases">
        <title>The genome of sulfurovum sp.</title>
        <authorList>
            <person name="Xie S."/>
            <person name="Shao Z."/>
            <person name="Jiang L."/>
        </authorList>
    </citation>
    <scope>NUCLEOTIDE SEQUENCE [LARGE SCALE GENOMIC DNA]</scope>
    <source>
        <strain evidence="8 9">ST-419</strain>
    </source>
</reference>
<evidence type="ECO:0000313" key="9">
    <source>
        <dbReference type="Proteomes" id="UP000595074"/>
    </source>
</evidence>
<evidence type="ECO:0000256" key="7">
    <source>
        <dbReference type="SAM" id="Phobius"/>
    </source>
</evidence>
<keyword evidence="3" id="KW-1003">Cell membrane</keyword>
<evidence type="ECO:0000256" key="6">
    <source>
        <dbReference type="ARBA" id="ARBA00023136"/>
    </source>
</evidence>
<feature type="transmembrane region" description="Helical" evidence="7">
    <location>
        <begin position="111"/>
        <end position="129"/>
    </location>
</feature>
<dbReference type="InterPro" id="IPR051907">
    <property type="entry name" value="DoxX-like_oxidoreductase"/>
</dbReference>
<dbReference type="Pfam" id="PF07681">
    <property type="entry name" value="DoxX"/>
    <property type="match status" value="1"/>
</dbReference>
<keyword evidence="9" id="KW-1185">Reference proteome</keyword>
<dbReference type="InterPro" id="IPR032808">
    <property type="entry name" value="DoxX"/>
</dbReference>
<evidence type="ECO:0000256" key="4">
    <source>
        <dbReference type="ARBA" id="ARBA00022692"/>
    </source>
</evidence>